<evidence type="ECO:0000256" key="1">
    <source>
        <dbReference type="ARBA" id="ARBA00008324"/>
    </source>
</evidence>
<keyword evidence="2 4" id="KW-0378">Hydrolase</keyword>
<feature type="domain" description="Thioesterase" evidence="3">
    <location>
        <begin position="69"/>
        <end position="144"/>
    </location>
</feature>
<dbReference type="SUPFAM" id="SSF54637">
    <property type="entry name" value="Thioesterase/thiol ester dehydrase-isomerase"/>
    <property type="match status" value="1"/>
</dbReference>
<dbReference type="EC" id="3.1.2.-" evidence="4"/>
<name>A0ABV8AF06_9DEIO</name>
<dbReference type="CDD" id="cd03443">
    <property type="entry name" value="PaaI_thioesterase"/>
    <property type="match status" value="1"/>
</dbReference>
<dbReference type="PANTHER" id="PTHR43240:SF5">
    <property type="entry name" value="1,4-DIHYDROXY-2-NAPHTHOYL-COA THIOESTERASE 1"/>
    <property type="match status" value="1"/>
</dbReference>
<protein>
    <submittedName>
        <fullName evidence="4">PaaI family thioesterase</fullName>
        <ecNumber evidence="4">3.1.2.-</ecNumber>
    </submittedName>
</protein>
<dbReference type="InterPro" id="IPR003736">
    <property type="entry name" value="PAAI_dom"/>
</dbReference>
<dbReference type="InterPro" id="IPR029069">
    <property type="entry name" value="HotDog_dom_sf"/>
</dbReference>
<dbReference type="Gene3D" id="3.10.129.10">
    <property type="entry name" value="Hotdog Thioesterase"/>
    <property type="match status" value="1"/>
</dbReference>
<evidence type="ECO:0000259" key="3">
    <source>
        <dbReference type="Pfam" id="PF03061"/>
    </source>
</evidence>
<dbReference type="Proteomes" id="UP001595748">
    <property type="component" value="Unassembled WGS sequence"/>
</dbReference>
<dbReference type="RefSeq" id="WP_380080730.1">
    <property type="nucleotide sequence ID" value="NZ_JBHRZF010000216.1"/>
</dbReference>
<sequence length="159" mass="16636">MALHPHFRFQMPDNDADLTPEAVAALINGPDGNGLPGTLGEHLGIRFTSVGKDRVVATMPVAGNLQPAGRLHGGANLALAEELASVGSFMNIDPSHQGAVGVDVSATHVRGVSQGHVTGEATIVHRGRTIHVWNIEIRDEQGRVTSVARCTCNVINLGA</sequence>
<organism evidence="4 5">
    <name type="scientific">Deinococcus antarcticus</name>
    <dbReference type="NCBI Taxonomy" id="1298767"/>
    <lineage>
        <taxon>Bacteria</taxon>
        <taxon>Thermotogati</taxon>
        <taxon>Deinococcota</taxon>
        <taxon>Deinococci</taxon>
        <taxon>Deinococcales</taxon>
        <taxon>Deinococcaceae</taxon>
        <taxon>Deinococcus</taxon>
    </lineage>
</organism>
<gene>
    <name evidence="4" type="ORF">ACFOPQ_18675</name>
</gene>
<dbReference type="NCBIfam" id="TIGR00369">
    <property type="entry name" value="unchar_dom_1"/>
    <property type="match status" value="1"/>
</dbReference>
<dbReference type="PANTHER" id="PTHR43240">
    <property type="entry name" value="1,4-DIHYDROXY-2-NAPHTHOYL-COA THIOESTERASE 1"/>
    <property type="match status" value="1"/>
</dbReference>
<comment type="similarity">
    <text evidence="1">Belongs to the thioesterase PaaI family.</text>
</comment>
<dbReference type="GO" id="GO:0016787">
    <property type="term" value="F:hydrolase activity"/>
    <property type="evidence" value="ECO:0007669"/>
    <property type="project" value="UniProtKB-KW"/>
</dbReference>
<dbReference type="InterPro" id="IPR006683">
    <property type="entry name" value="Thioestr_dom"/>
</dbReference>
<keyword evidence="5" id="KW-1185">Reference proteome</keyword>
<comment type="caution">
    <text evidence="4">The sequence shown here is derived from an EMBL/GenBank/DDBJ whole genome shotgun (WGS) entry which is preliminary data.</text>
</comment>
<evidence type="ECO:0000313" key="5">
    <source>
        <dbReference type="Proteomes" id="UP001595748"/>
    </source>
</evidence>
<evidence type="ECO:0000256" key="2">
    <source>
        <dbReference type="ARBA" id="ARBA00022801"/>
    </source>
</evidence>
<dbReference type="EMBL" id="JBHRZF010000216">
    <property type="protein sequence ID" value="MFC3862793.1"/>
    <property type="molecule type" value="Genomic_DNA"/>
</dbReference>
<evidence type="ECO:0000313" key="4">
    <source>
        <dbReference type="EMBL" id="MFC3862793.1"/>
    </source>
</evidence>
<reference evidence="5" key="1">
    <citation type="journal article" date="2019" name="Int. J. Syst. Evol. Microbiol.">
        <title>The Global Catalogue of Microorganisms (GCM) 10K type strain sequencing project: providing services to taxonomists for standard genome sequencing and annotation.</title>
        <authorList>
            <consortium name="The Broad Institute Genomics Platform"/>
            <consortium name="The Broad Institute Genome Sequencing Center for Infectious Disease"/>
            <person name="Wu L."/>
            <person name="Ma J."/>
        </authorList>
    </citation>
    <scope>NUCLEOTIDE SEQUENCE [LARGE SCALE GENOMIC DNA]</scope>
    <source>
        <strain evidence="5">CCTCC AB 2013263</strain>
    </source>
</reference>
<accession>A0ABV8AF06</accession>
<proteinExistence type="inferred from homology"/>
<dbReference type="Pfam" id="PF03061">
    <property type="entry name" value="4HBT"/>
    <property type="match status" value="1"/>
</dbReference>